<proteinExistence type="predicted"/>
<feature type="compositionally biased region" description="Low complexity" evidence="1">
    <location>
        <begin position="560"/>
        <end position="577"/>
    </location>
</feature>
<feature type="non-terminal residue" evidence="3">
    <location>
        <position position="1"/>
    </location>
</feature>
<feature type="non-terminal residue" evidence="3">
    <location>
        <position position="1311"/>
    </location>
</feature>
<gene>
    <name evidence="3" type="ORF">TBRA_LOCUS3645</name>
</gene>
<feature type="region of interest" description="Disordered" evidence="1">
    <location>
        <begin position="560"/>
        <end position="582"/>
    </location>
</feature>
<dbReference type="Proteomes" id="UP000479190">
    <property type="component" value="Unassembled WGS sequence"/>
</dbReference>
<dbReference type="InterPro" id="IPR037448">
    <property type="entry name" value="Zig-8"/>
</dbReference>
<sequence>HYGCPVGQPRATGSARAKGGAWAKALYIIMTRASYIGRERERKIVFPCYSRAAHGRVIIRPYVRQAEFYSVFARCIWQRLRARRFLRDSSTNLIRLLKRHVCDFLFTRYSLVRIRLHMSELAVYLYRSCEQSHLAIQPCNTPADYTISSGHCSRGSSGSIVTFQLCVHWVFINPHRRKCIFLARCALAQVCKTIFWKIEVMRVNGKGQGRAFATEQSSYVEQQPQQYRHRLFCNIEIDVAAKDLISPSITHSERDRSSDGEQAVMSALATYGRPRTSMGKCFFASRAEKNNEWRARSCYISLRRSQGAAETHGFITQSSPLQSSILIPRVRRAPELRWHWHRRSRLQGNGLTAVCVYGCTCSATSMQRASSRFAPKGNMLEPLMQPDNINVAMRIHKYTYRRARASGAKIEISLTYLWAFKNLFQRSPIPIYSLRVIKTALQGSHARSGRGGSSTPGIFSIRHIEISPIRAERGNERRRSYISIAPIWTDTRTRVQRSSTISRRITLEKNRSLKDLDIKVGLENSAALTSKAPIAIIEESLVEAMKASAATAFAAAAVDAPATTTTQPPSTWPSSTQQPPPRQELLVSLNENTTTQDSLEERASGAIVTPTTSWDDAPLSLHNHEVSSSPTRISTTRLEVTMAPVESIITPKATTSPTNLAINKITGSKTRNELIDENKFKLPTGTNRGDFKIPTEEPLREIKIIRGLCWCCRYPTNWRLRIQNATPHDSGLYECQVATYPPLVKKIYLLVTEAYLLFSVYARKALSREHLCSRRERARTLERGAEPLSPLSLLQIDSLFVSKEIFLRNAAGKCVYARLRQSPILAIMDDSGRIKSGERHLKAGSALRLRCEARDVPEHHNETVIWTRGDEILSEDISGETTRSSETSAQLVSEKNFTCAPAAMLDSAHGCCGCEPRKRAQLRERCAEQSNYYYYHTPRSSSMHAARVKMKKKRFNPVDIVNVCIARNYTRVRRSRCIRVVHTQKYCSCIRIQQRSGWQAAEAIARFTDRTTYHQKKFLLATQKRYTRLNGTAAAVKLTKTTHQCIQQTSQPPEFPLLRRNNYLSVLDMPETIGSLSSAIVEREKPSSSSRNGKNRRVKIAWTKDDSAKLEPNDAPVQNILLEQLKFCCDNSSLTGYKYITERKRTRFERPPPIESLPKHEQYKIEKLGVINDSRSLYDGVQRVGVVAAATAAPYGTTTAAATAAPAPTRHRCLEVMFKVKSKVTIGFLVEKYACALIHPVRPLDTLFIFIIGRLQMPMAMSSQIYMAVIRVHVRVYIVSQSKMARICLGLLVLALIVVVSRATKVTHCES</sequence>
<evidence type="ECO:0000259" key="2">
    <source>
        <dbReference type="PROSITE" id="PS50835"/>
    </source>
</evidence>
<dbReference type="Gene3D" id="2.60.40.10">
    <property type="entry name" value="Immunoglobulins"/>
    <property type="match status" value="1"/>
</dbReference>
<dbReference type="PANTHER" id="PTHR23279">
    <property type="entry name" value="DEFECTIVE PROBOSCIS EXTENSION RESPONSE DPR -RELATED"/>
    <property type="match status" value="1"/>
</dbReference>
<accession>A0A6H5I0Z9</accession>
<dbReference type="OrthoDB" id="6354602at2759"/>
<organism evidence="3 4">
    <name type="scientific">Trichogramma brassicae</name>
    <dbReference type="NCBI Taxonomy" id="86971"/>
    <lineage>
        <taxon>Eukaryota</taxon>
        <taxon>Metazoa</taxon>
        <taxon>Ecdysozoa</taxon>
        <taxon>Arthropoda</taxon>
        <taxon>Hexapoda</taxon>
        <taxon>Insecta</taxon>
        <taxon>Pterygota</taxon>
        <taxon>Neoptera</taxon>
        <taxon>Endopterygota</taxon>
        <taxon>Hymenoptera</taxon>
        <taxon>Apocrita</taxon>
        <taxon>Proctotrupomorpha</taxon>
        <taxon>Chalcidoidea</taxon>
        <taxon>Trichogrammatidae</taxon>
        <taxon>Trichogramma</taxon>
    </lineage>
</organism>
<dbReference type="GO" id="GO:0032589">
    <property type="term" value="C:neuron projection membrane"/>
    <property type="evidence" value="ECO:0007669"/>
    <property type="project" value="TreeGrafter"/>
</dbReference>
<feature type="domain" description="Ig-like" evidence="2">
    <location>
        <begin position="823"/>
        <end position="899"/>
    </location>
</feature>
<evidence type="ECO:0000256" key="1">
    <source>
        <dbReference type="SAM" id="MobiDB-lite"/>
    </source>
</evidence>
<dbReference type="InterPro" id="IPR013783">
    <property type="entry name" value="Ig-like_fold"/>
</dbReference>
<dbReference type="CDD" id="cd00096">
    <property type="entry name" value="Ig"/>
    <property type="match status" value="1"/>
</dbReference>
<dbReference type="GO" id="GO:0050808">
    <property type="term" value="P:synapse organization"/>
    <property type="evidence" value="ECO:0007669"/>
    <property type="project" value="TreeGrafter"/>
</dbReference>
<dbReference type="EMBL" id="CADCXV010000650">
    <property type="protein sequence ID" value="CAB0031678.1"/>
    <property type="molecule type" value="Genomic_DNA"/>
</dbReference>
<name>A0A6H5I0Z9_9HYME</name>
<keyword evidence="4" id="KW-1185">Reference proteome</keyword>
<dbReference type="PROSITE" id="PS50835">
    <property type="entry name" value="IG_LIKE"/>
    <property type="match status" value="1"/>
</dbReference>
<evidence type="ECO:0000313" key="4">
    <source>
        <dbReference type="Proteomes" id="UP000479190"/>
    </source>
</evidence>
<protein>
    <recommendedName>
        <fullName evidence="2">Ig-like domain-containing protein</fullName>
    </recommendedName>
</protein>
<reference evidence="3 4" key="1">
    <citation type="submission" date="2020-02" db="EMBL/GenBank/DDBJ databases">
        <authorList>
            <person name="Ferguson B K."/>
        </authorList>
    </citation>
    <scope>NUCLEOTIDE SEQUENCE [LARGE SCALE GENOMIC DNA]</scope>
</reference>
<dbReference type="InterPro" id="IPR007110">
    <property type="entry name" value="Ig-like_dom"/>
</dbReference>
<dbReference type="PANTHER" id="PTHR23279:SF3">
    <property type="entry name" value="DEFECTIVE PROBOSCIS EXTENSION RESPONSE 18"/>
    <property type="match status" value="1"/>
</dbReference>
<evidence type="ECO:0000313" key="3">
    <source>
        <dbReference type="EMBL" id="CAB0031678.1"/>
    </source>
</evidence>